<organism evidence="1 2">
    <name type="scientific">Trichomonas vaginalis (strain ATCC PRA-98 / G3)</name>
    <dbReference type="NCBI Taxonomy" id="412133"/>
    <lineage>
        <taxon>Eukaryota</taxon>
        <taxon>Metamonada</taxon>
        <taxon>Parabasalia</taxon>
        <taxon>Trichomonadida</taxon>
        <taxon>Trichomonadidae</taxon>
        <taxon>Trichomonas</taxon>
    </lineage>
</organism>
<name>A2EJT9_TRIV3</name>
<evidence type="ECO:0000313" key="1">
    <source>
        <dbReference type="EMBL" id="EAY07077.1"/>
    </source>
</evidence>
<protein>
    <submittedName>
        <fullName evidence="1">Uncharacterized protein</fullName>
    </submittedName>
</protein>
<dbReference type="VEuPathDB" id="TrichDB:TVAGG3_0409460"/>
<keyword evidence="2" id="KW-1185">Reference proteome</keyword>
<dbReference type="VEuPathDB" id="TrichDB:TVAG_140510"/>
<dbReference type="OrthoDB" id="67688at2759"/>
<evidence type="ECO:0000313" key="2">
    <source>
        <dbReference type="Proteomes" id="UP000001542"/>
    </source>
</evidence>
<sequence length="107" mass="11946">MLIFNSLLSPISPPDLSSQTEFARIVIFPPQSAHPSTIFRQENLMLSPKSNNSSLNPCQRLYHDPAHSQGPAKSSFLKELNVTETLNKIKAISPLMELLTIQKKAFI</sequence>
<proteinExistence type="predicted"/>
<dbReference type="EMBL" id="DS113408">
    <property type="protein sequence ID" value="EAY07077.1"/>
    <property type="molecule type" value="Genomic_DNA"/>
</dbReference>
<dbReference type="InParanoid" id="A2EJT9"/>
<dbReference type="AlphaFoldDB" id="A2EJT9"/>
<reference evidence="1" key="2">
    <citation type="journal article" date="2007" name="Science">
        <title>Draft genome sequence of the sexually transmitted pathogen Trichomonas vaginalis.</title>
        <authorList>
            <person name="Carlton J.M."/>
            <person name="Hirt R.P."/>
            <person name="Silva J.C."/>
            <person name="Delcher A.L."/>
            <person name="Schatz M."/>
            <person name="Zhao Q."/>
            <person name="Wortman J.R."/>
            <person name="Bidwell S.L."/>
            <person name="Alsmark U.C.M."/>
            <person name="Besteiro S."/>
            <person name="Sicheritz-Ponten T."/>
            <person name="Noel C.J."/>
            <person name="Dacks J.B."/>
            <person name="Foster P.G."/>
            <person name="Simillion C."/>
            <person name="Van de Peer Y."/>
            <person name="Miranda-Saavedra D."/>
            <person name="Barton G.J."/>
            <person name="Westrop G.D."/>
            <person name="Mueller S."/>
            <person name="Dessi D."/>
            <person name="Fiori P.L."/>
            <person name="Ren Q."/>
            <person name="Paulsen I."/>
            <person name="Zhang H."/>
            <person name="Bastida-Corcuera F.D."/>
            <person name="Simoes-Barbosa A."/>
            <person name="Brown M.T."/>
            <person name="Hayes R.D."/>
            <person name="Mukherjee M."/>
            <person name="Okumura C.Y."/>
            <person name="Schneider R."/>
            <person name="Smith A.J."/>
            <person name="Vanacova S."/>
            <person name="Villalvazo M."/>
            <person name="Haas B.J."/>
            <person name="Pertea M."/>
            <person name="Feldblyum T.V."/>
            <person name="Utterback T.R."/>
            <person name="Shu C.L."/>
            <person name="Osoegawa K."/>
            <person name="de Jong P.J."/>
            <person name="Hrdy I."/>
            <person name="Horvathova L."/>
            <person name="Zubacova Z."/>
            <person name="Dolezal P."/>
            <person name="Malik S.B."/>
            <person name="Logsdon J.M. Jr."/>
            <person name="Henze K."/>
            <person name="Gupta A."/>
            <person name="Wang C.C."/>
            <person name="Dunne R.L."/>
            <person name="Upcroft J.A."/>
            <person name="Upcroft P."/>
            <person name="White O."/>
            <person name="Salzberg S.L."/>
            <person name="Tang P."/>
            <person name="Chiu C.-H."/>
            <person name="Lee Y.-S."/>
            <person name="Embley T.M."/>
            <person name="Coombs G.H."/>
            <person name="Mottram J.C."/>
            <person name="Tachezy J."/>
            <person name="Fraser-Liggett C.M."/>
            <person name="Johnson P.J."/>
        </authorList>
    </citation>
    <scope>NUCLEOTIDE SEQUENCE [LARGE SCALE GENOMIC DNA]</scope>
    <source>
        <strain evidence="1">G3</strain>
    </source>
</reference>
<reference evidence="1" key="1">
    <citation type="submission" date="2006-10" db="EMBL/GenBank/DDBJ databases">
        <authorList>
            <person name="Amadeo P."/>
            <person name="Zhao Q."/>
            <person name="Wortman J."/>
            <person name="Fraser-Liggett C."/>
            <person name="Carlton J."/>
        </authorList>
    </citation>
    <scope>NUCLEOTIDE SEQUENCE</scope>
    <source>
        <strain evidence="1">G3</strain>
    </source>
</reference>
<gene>
    <name evidence="1" type="ORF">TVAG_140510</name>
</gene>
<dbReference type="KEGG" id="tva:4764963"/>
<accession>A2EJT9</accession>
<dbReference type="RefSeq" id="XP_001319300.1">
    <property type="nucleotide sequence ID" value="XM_001319265.1"/>
</dbReference>
<dbReference type="Proteomes" id="UP000001542">
    <property type="component" value="Unassembled WGS sequence"/>
</dbReference>